<dbReference type="InterPro" id="IPR014457">
    <property type="entry name" value="UCP010260"/>
</dbReference>
<evidence type="ECO:0000313" key="2">
    <source>
        <dbReference type="EMBL" id="TBN56967.1"/>
    </source>
</evidence>
<sequence>MTLEPWQRPVTYAAVGATQAKDLLEFPPTGYRPLERRVRIGHGDERFDWAWTTAMSWGIQRLSGFRVDVLQAPREVVELSYRPVSFDESGEPVEPAAIGAPAETMFGPDGTAFVIPGDTAILRIPFGPFRVSAPARVVYVLDEPDRKGFAYGTLPGHPENGEEGFIVERDPDDSVWLRITAFSRPANWFFWLGYPVLRLSQAFYTRRYERALAGPIS</sequence>
<dbReference type="PIRSF" id="PIRSF010260">
    <property type="entry name" value="UCP010260"/>
    <property type="match status" value="1"/>
</dbReference>
<reference evidence="3" key="1">
    <citation type="submission" date="2019-02" db="EMBL/GenBank/DDBJ databases">
        <title>Glaciihabitans arcticus sp. nov., a psychrotolerant bacterium isolated from polar soil.</title>
        <authorList>
            <person name="Dahal R.H."/>
        </authorList>
    </citation>
    <scope>NUCLEOTIDE SEQUENCE [LARGE SCALE GENOMIC DNA]</scope>
    <source>
        <strain evidence="3">RP-3-7</strain>
    </source>
</reference>
<evidence type="ECO:0000259" key="1">
    <source>
        <dbReference type="Pfam" id="PF09348"/>
    </source>
</evidence>
<dbReference type="RefSeq" id="WP_130981077.1">
    <property type="nucleotide sequence ID" value="NZ_SISG01000001.1"/>
</dbReference>
<gene>
    <name evidence="2" type="ORF">EYE40_05895</name>
</gene>
<protein>
    <submittedName>
        <fullName evidence="2">DUF1990 domain-containing protein</fullName>
    </submittedName>
</protein>
<feature type="domain" description="DUF1990" evidence="1">
    <location>
        <begin position="11"/>
        <end position="72"/>
    </location>
</feature>
<dbReference type="PANTHER" id="PTHR34202:SF1">
    <property type="entry name" value="UPF0548 PROTEIN"/>
    <property type="match status" value="1"/>
</dbReference>
<feature type="domain" description="DUF1990" evidence="1">
    <location>
        <begin position="113"/>
        <end position="210"/>
    </location>
</feature>
<proteinExistence type="predicted"/>
<dbReference type="PANTHER" id="PTHR34202">
    <property type="entry name" value="UPF0548 PROTEIN"/>
    <property type="match status" value="1"/>
</dbReference>
<dbReference type="Proteomes" id="UP000294194">
    <property type="component" value="Unassembled WGS sequence"/>
</dbReference>
<accession>A0A4Q9GUU9</accession>
<dbReference type="AlphaFoldDB" id="A0A4Q9GUU9"/>
<name>A0A4Q9GUU9_9MICO</name>
<dbReference type="InterPro" id="IPR018960">
    <property type="entry name" value="DUF1990"/>
</dbReference>
<keyword evidence="3" id="KW-1185">Reference proteome</keyword>
<evidence type="ECO:0000313" key="3">
    <source>
        <dbReference type="Proteomes" id="UP000294194"/>
    </source>
</evidence>
<dbReference type="EMBL" id="SISG01000001">
    <property type="protein sequence ID" value="TBN56967.1"/>
    <property type="molecule type" value="Genomic_DNA"/>
</dbReference>
<organism evidence="2 3">
    <name type="scientific">Glaciihabitans arcticus</name>
    <dbReference type="NCBI Taxonomy" id="2668039"/>
    <lineage>
        <taxon>Bacteria</taxon>
        <taxon>Bacillati</taxon>
        <taxon>Actinomycetota</taxon>
        <taxon>Actinomycetes</taxon>
        <taxon>Micrococcales</taxon>
        <taxon>Microbacteriaceae</taxon>
        <taxon>Glaciihabitans</taxon>
    </lineage>
</organism>
<dbReference type="Pfam" id="PF09348">
    <property type="entry name" value="DUF1990"/>
    <property type="match status" value="2"/>
</dbReference>
<comment type="caution">
    <text evidence="2">The sequence shown here is derived from an EMBL/GenBank/DDBJ whole genome shotgun (WGS) entry which is preliminary data.</text>
</comment>